<gene>
    <name evidence="5" type="primary">LOC107024863</name>
</gene>
<dbReference type="RefSeq" id="XP_015081287.1">
    <property type="nucleotide sequence ID" value="XM_015225801.1"/>
</dbReference>
<organism evidence="4 5">
    <name type="scientific">Solanum pennellii</name>
    <name type="common">Tomato</name>
    <name type="synonym">Lycopersicon pennellii</name>
    <dbReference type="NCBI Taxonomy" id="28526"/>
    <lineage>
        <taxon>Eukaryota</taxon>
        <taxon>Viridiplantae</taxon>
        <taxon>Streptophyta</taxon>
        <taxon>Embryophyta</taxon>
        <taxon>Tracheophyta</taxon>
        <taxon>Spermatophyta</taxon>
        <taxon>Magnoliopsida</taxon>
        <taxon>eudicotyledons</taxon>
        <taxon>Gunneridae</taxon>
        <taxon>Pentapetalae</taxon>
        <taxon>asterids</taxon>
        <taxon>lamiids</taxon>
        <taxon>Solanales</taxon>
        <taxon>Solanaceae</taxon>
        <taxon>Solanoideae</taxon>
        <taxon>Solaneae</taxon>
        <taxon>Solanum</taxon>
        <taxon>Solanum subgen. Lycopersicon</taxon>
    </lineage>
</organism>
<name>A0ABM1H739_SOLPN</name>
<accession>A0ABM1H739</accession>
<dbReference type="Pfam" id="PF02458">
    <property type="entry name" value="Transferase"/>
    <property type="match status" value="1"/>
</dbReference>
<sequence length="193" mass="21639">MAKLGIEILIRKMLKPSAPAPNDLRSLNLSLFDQLALRVYVSILLCTAETSCNKPQQSLTHTLTKFYPRAKRFRENDHQLSVQCNDKGVEYVKTKVNAGLAEFLPEGPDNRLPSPILGTTKDCLPIGLGHSSPQESYQDLNIRHHLPKCSTTRPKMVTKRFVFDALAITNLKNTIQDSTASSSRRPTRVVVHF</sequence>
<reference evidence="4" key="1">
    <citation type="journal article" date="2014" name="Nat. Genet.">
        <title>The genome of the stress-tolerant wild tomato species Solanum pennellii.</title>
        <authorList>
            <person name="Bolger A."/>
            <person name="Scossa F."/>
            <person name="Bolger M.E."/>
            <person name="Lanz C."/>
            <person name="Maumus F."/>
            <person name="Tohge T."/>
            <person name="Quesneville H."/>
            <person name="Alseekh S."/>
            <person name="Sorensen I."/>
            <person name="Lichtenstein G."/>
            <person name="Fich E.A."/>
            <person name="Conte M."/>
            <person name="Keller H."/>
            <person name="Schneeberger K."/>
            <person name="Schwacke R."/>
            <person name="Ofner I."/>
            <person name="Vrebalov J."/>
            <person name="Xu Y."/>
            <person name="Osorio S."/>
            <person name="Aflitos S.A."/>
            <person name="Schijlen E."/>
            <person name="Jimenez-Gomez J.M."/>
            <person name="Ryngajllo M."/>
            <person name="Kimura S."/>
            <person name="Kumar R."/>
            <person name="Koenig D."/>
            <person name="Headland L.R."/>
            <person name="Maloof J.N."/>
            <person name="Sinha N."/>
            <person name="van Ham R.C."/>
            <person name="Lankhorst R.K."/>
            <person name="Mao L."/>
            <person name="Vogel A."/>
            <person name="Arsova B."/>
            <person name="Panstruga R."/>
            <person name="Fei Z."/>
            <person name="Rose J.K."/>
            <person name="Zamir D."/>
            <person name="Carrari F."/>
            <person name="Giovannoni J.J."/>
            <person name="Weigel D."/>
            <person name="Usadel B."/>
            <person name="Fernie A.R."/>
        </authorList>
    </citation>
    <scope>NUCLEOTIDE SEQUENCE [LARGE SCALE GENOMIC DNA]</scope>
    <source>
        <strain evidence="4">cv. LA0716</strain>
    </source>
</reference>
<comment type="similarity">
    <text evidence="1">Belongs to the plant acyltransferase family.</text>
</comment>
<evidence type="ECO:0000313" key="5">
    <source>
        <dbReference type="RefSeq" id="XP_015081287.1"/>
    </source>
</evidence>
<keyword evidence="2" id="KW-0808">Transferase</keyword>
<dbReference type="GeneID" id="107024863"/>
<dbReference type="Proteomes" id="UP000694930">
    <property type="component" value="Chromosome 7"/>
</dbReference>
<evidence type="ECO:0000256" key="1">
    <source>
        <dbReference type="ARBA" id="ARBA00009861"/>
    </source>
</evidence>
<evidence type="ECO:0000313" key="4">
    <source>
        <dbReference type="Proteomes" id="UP000694930"/>
    </source>
</evidence>
<evidence type="ECO:0000256" key="2">
    <source>
        <dbReference type="ARBA" id="ARBA00022679"/>
    </source>
</evidence>
<dbReference type="InterPro" id="IPR023213">
    <property type="entry name" value="CAT-like_dom_sf"/>
</dbReference>
<dbReference type="PANTHER" id="PTHR31623">
    <property type="entry name" value="F21J9.9"/>
    <property type="match status" value="1"/>
</dbReference>
<dbReference type="PANTHER" id="PTHR31623:SF122">
    <property type="entry name" value="HXXXD-TYPE ACYL-TRANSFERASE FAMILY PROTEIN"/>
    <property type="match status" value="1"/>
</dbReference>
<dbReference type="Gene3D" id="3.30.559.10">
    <property type="entry name" value="Chloramphenicol acetyltransferase-like domain"/>
    <property type="match status" value="1"/>
</dbReference>
<keyword evidence="4" id="KW-1185">Reference proteome</keyword>
<protein>
    <submittedName>
        <fullName evidence="5">Acetyl-CoA-benzylalcohol acetyltransferase-like</fullName>
    </submittedName>
</protein>
<proteinExistence type="inferred from homology"/>
<reference evidence="5" key="2">
    <citation type="submission" date="2025-08" db="UniProtKB">
        <authorList>
            <consortium name="RefSeq"/>
        </authorList>
    </citation>
    <scope>IDENTIFICATION</scope>
</reference>
<evidence type="ECO:0000256" key="3">
    <source>
        <dbReference type="ARBA" id="ARBA00023315"/>
    </source>
</evidence>
<keyword evidence="3" id="KW-0012">Acyltransferase</keyword>